<dbReference type="PANTHER" id="PTHR46481:SF10">
    <property type="entry name" value="ZINC FINGER BED DOMAIN-CONTAINING PROTEIN 39"/>
    <property type="match status" value="1"/>
</dbReference>
<gene>
    <name evidence="7" type="ORF">ALEPTO_LOCUS5599</name>
</gene>
<keyword evidence="8" id="KW-1185">Reference proteome</keyword>
<proteinExistence type="predicted"/>
<dbReference type="InterPro" id="IPR012337">
    <property type="entry name" value="RNaseH-like_sf"/>
</dbReference>
<keyword evidence="3" id="KW-0863">Zinc-finger</keyword>
<protein>
    <submittedName>
        <fullName evidence="7">5471_t:CDS:1</fullName>
    </submittedName>
</protein>
<dbReference type="SUPFAM" id="SSF53098">
    <property type="entry name" value="Ribonuclease H-like"/>
    <property type="match status" value="1"/>
</dbReference>
<feature type="domain" description="DUF659" evidence="6">
    <location>
        <begin position="141"/>
        <end position="287"/>
    </location>
</feature>
<dbReference type="EMBL" id="CAJVPS010001618">
    <property type="protein sequence ID" value="CAG8545044.1"/>
    <property type="molecule type" value="Genomic_DNA"/>
</dbReference>
<dbReference type="GO" id="GO:0008270">
    <property type="term" value="F:zinc ion binding"/>
    <property type="evidence" value="ECO:0007669"/>
    <property type="project" value="UniProtKB-KW"/>
</dbReference>
<sequence length="564" mass="65375">MQAPSEKKTGNRYVAKCKYCLLEQEGKLERLHQHVLRCNSWPVSEKTSYLQKATEKTTLAHKRNKSSQEELIETTSELAEPSVRQKSILNWCTKSISSVQSEKLYSKLLNAIIYGNLSFNFVENLYIQDFLQELAPSYQLPSIDMLRGRILTRSFSNYVQKKLTTMSTFTDATICLDGWTDISENSIYRFMVLKEHEEHVIDIVDLSANRHRASFIKNKFQEIFVSNGFQISSAIACVTDNPSVMELMKNLLKSEHPNIIPIRCCLYAFNLIVKNIVGFASIVSTCNNNQNFRYHYATNDILIKIIKPVVDAIGRLESRDTTLADVFKELIYIHLEISKLEEDSISGFKAHALTVISRRAREFSNDIYFIALFLSPVYKSMAISKHMNGDRLLRGCLELARVWMFDKRDASLLFKELINYKDNNPPFDRISPNIQQSPRSFWTRNRLSPDTLSKLVQIKNELQQIVSKKKQKDKQKTISIPEPSEENVSLFFKETDDELEGPDELNEQIEIVNVEEEASIMEEFFDFEMFQKDQKEFSLIEEVHDPATNIVREEWSIEDILQNQ</sequence>
<evidence type="ECO:0000313" key="8">
    <source>
        <dbReference type="Proteomes" id="UP000789508"/>
    </source>
</evidence>
<evidence type="ECO:0000256" key="3">
    <source>
        <dbReference type="ARBA" id="ARBA00022771"/>
    </source>
</evidence>
<dbReference type="PANTHER" id="PTHR46481">
    <property type="entry name" value="ZINC FINGER BED DOMAIN-CONTAINING PROTEIN 4"/>
    <property type="match status" value="1"/>
</dbReference>
<organism evidence="7 8">
    <name type="scientific">Ambispora leptoticha</name>
    <dbReference type="NCBI Taxonomy" id="144679"/>
    <lineage>
        <taxon>Eukaryota</taxon>
        <taxon>Fungi</taxon>
        <taxon>Fungi incertae sedis</taxon>
        <taxon>Mucoromycota</taxon>
        <taxon>Glomeromycotina</taxon>
        <taxon>Glomeromycetes</taxon>
        <taxon>Archaeosporales</taxon>
        <taxon>Ambisporaceae</taxon>
        <taxon>Ambispora</taxon>
    </lineage>
</organism>
<evidence type="ECO:0000256" key="5">
    <source>
        <dbReference type="ARBA" id="ARBA00023242"/>
    </source>
</evidence>
<dbReference type="AlphaFoldDB" id="A0A9N9AZ63"/>
<dbReference type="InterPro" id="IPR052035">
    <property type="entry name" value="ZnF_BED_domain_contain"/>
</dbReference>
<evidence type="ECO:0000256" key="1">
    <source>
        <dbReference type="ARBA" id="ARBA00004123"/>
    </source>
</evidence>
<dbReference type="Proteomes" id="UP000789508">
    <property type="component" value="Unassembled WGS sequence"/>
</dbReference>
<evidence type="ECO:0000256" key="4">
    <source>
        <dbReference type="ARBA" id="ARBA00022833"/>
    </source>
</evidence>
<comment type="caution">
    <text evidence="7">The sequence shown here is derived from an EMBL/GenBank/DDBJ whole genome shotgun (WGS) entry which is preliminary data.</text>
</comment>
<reference evidence="7" key="1">
    <citation type="submission" date="2021-06" db="EMBL/GenBank/DDBJ databases">
        <authorList>
            <person name="Kallberg Y."/>
            <person name="Tangrot J."/>
            <person name="Rosling A."/>
        </authorList>
    </citation>
    <scope>NUCLEOTIDE SEQUENCE</scope>
    <source>
        <strain evidence="7">FL130A</strain>
    </source>
</reference>
<dbReference type="GO" id="GO:0005634">
    <property type="term" value="C:nucleus"/>
    <property type="evidence" value="ECO:0007669"/>
    <property type="project" value="UniProtKB-SubCell"/>
</dbReference>
<name>A0A9N9AZ63_9GLOM</name>
<dbReference type="OrthoDB" id="2445862at2759"/>
<dbReference type="InterPro" id="IPR007021">
    <property type="entry name" value="DUF659"/>
</dbReference>
<keyword evidence="4" id="KW-0862">Zinc</keyword>
<evidence type="ECO:0000256" key="2">
    <source>
        <dbReference type="ARBA" id="ARBA00022723"/>
    </source>
</evidence>
<keyword evidence="5" id="KW-0539">Nucleus</keyword>
<comment type="subcellular location">
    <subcellularLocation>
        <location evidence="1">Nucleus</location>
    </subcellularLocation>
</comment>
<evidence type="ECO:0000259" key="6">
    <source>
        <dbReference type="Pfam" id="PF04937"/>
    </source>
</evidence>
<accession>A0A9N9AZ63</accession>
<keyword evidence="2" id="KW-0479">Metal-binding</keyword>
<dbReference type="Pfam" id="PF04937">
    <property type="entry name" value="DUF659"/>
    <property type="match status" value="1"/>
</dbReference>
<evidence type="ECO:0000313" key="7">
    <source>
        <dbReference type="EMBL" id="CAG8545044.1"/>
    </source>
</evidence>